<proteinExistence type="predicted"/>
<gene>
    <name evidence="1" type="ORF">OPT61_g3143</name>
</gene>
<name>A0ACC2IJ45_9PLEO</name>
<accession>A0ACC2IJ45</accession>
<dbReference type="Proteomes" id="UP001153331">
    <property type="component" value="Unassembled WGS sequence"/>
</dbReference>
<organism evidence="1 2">
    <name type="scientific">Boeremia exigua</name>
    <dbReference type="NCBI Taxonomy" id="749465"/>
    <lineage>
        <taxon>Eukaryota</taxon>
        <taxon>Fungi</taxon>
        <taxon>Dikarya</taxon>
        <taxon>Ascomycota</taxon>
        <taxon>Pezizomycotina</taxon>
        <taxon>Dothideomycetes</taxon>
        <taxon>Pleosporomycetidae</taxon>
        <taxon>Pleosporales</taxon>
        <taxon>Pleosporineae</taxon>
        <taxon>Didymellaceae</taxon>
        <taxon>Boeremia</taxon>
    </lineage>
</organism>
<evidence type="ECO:0000313" key="2">
    <source>
        <dbReference type="Proteomes" id="UP001153331"/>
    </source>
</evidence>
<sequence>MVAHMTYGTSSPSCAETHAVASLRADYPLASLSQAQLLISSSLSRACVSRPCRVKCTGEEEAPMRSVCVVIPSRCGAHGLDNDFAAVDHVGAPLGRVELALCGAGHGDVERLVQVPGLEGGGGGAGARLVERAAGALAQLVFAAVDADDEDGVSA</sequence>
<keyword evidence="2" id="KW-1185">Reference proteome</keyword>
<protein>
    <submittedName>
        <fullName evidence="1">Uncharacterized protein</fullName>
    </submittedName>
</protein>
<evidence type="ECO:0000313" key="1">
    <source>
        <dbReference type="EMBL" id="KAJ8115153.1"/>
    </source>
</evidence>
<reference evidence="1" key="1">
    <citation type="submission" date="2022-11" db="EMBL/GenBank/DDBJ databases">
        <title>Genome Sequence of Boeremia exigua.</title>
        <authorList>
            <person name="Buettner E."/>
        </authorList>
    </citation>
    <scope>NUCLEOTIDE SEQUENCE</scope>
    <source>
        <strain evidence="1">CU02</strain>
    </source>
</reference>
<comment type="caution">
    <text evidence="1">The sequence shown here is derived from an EMBL/GenBank/DDBJ whole genome shotgun (WGS) entry which is preliminary data.</text>
</comment>
<dbReference type="EMBL" id="JAPHNI010000155">
    <property type="protein sequence ID" value="KAJ8115153.1"/>
    <property type="molecule type" value="Genomic_DNA"/>
</dbReference>